<evidence type="ECO:0000313" key="4">
    <source>
        <dbReference type="EMBL" id="QSG01882.1"/>
    </source>
</evidence>
<accession>A0A897MNA3</accession>
<evidence type="ECO:0000259" key="2">
    <source>
        <dbReference type="Pfam" id="PF18069"/>
    </source>
</evidence>
<dbReference type="RefSeq" id="WP_238478989.1">
    <property type="nucleotide sequence ID" value="NZ_CP064786.1"/>
</dbReference>
<dbReference type="GeneID" id="70684039"/>
<evidence type="ECO:0000259" key="3">
    <source>
        <dbReference type="Pfam" id="PF24039"/>
    </source>
</evidence>
<protein>
    <submittedName>
        <fullName evidence="4">Uncharacterized protein</fullName>
    </submittedName>
</protein>
<dbReference type="Gene3D" id="3.30.70.2320">
    <property type="match status" value="1"/>
</dbReference>
<dbReference type="AlphaFoldDB" id="A0A897MNA3"/>
<dbReference type="InterPro" id="IPR055772">
    <property type="entry name" value="DUF7348"/>
</dbReference>
<dbReference type="Pfam" id="PF24039">
    <property type="entry name" value="DUF7348"/>
    <property type="match status" value="1"/>
</dbReference>
<feature type="domain" description="DR2241 stabilising" evidence="2">
    <location>
        <begin position="92"/>
        <end position="201"/>
    </location>
</feature>
<dbReference type="Gene3D" id="3.30.1360.190">
    <property type="match status" value="1"/>
</dbReference>
<feature type="domain" description="DUF7348" evidence="3">
    <location>
        <begin position="3"/>
        <end position="69"/>
    </location>
</feature>
<feature type="domain" description="DR2241 4Fe-4S iron-sulfur cluster binding" evidence="1">
    <location>
        <begin position="202"/>
        <end position="283"/>
    </location>
</feature>
<evidence type="ECO:0000259" key="1">
    <source>
        <dbReference type="Pfam" id="PF18009"/>
    </source>
</evidence>
<reference evidence="4" key="1">
    <citation type="submission" date="2020-11" db="EMBL/GenBank/DDBJ databases">
        <title>Carbohydrate-dependent, anaerobic sulfur respiration: A novel catabolism in halophilic archaea.</title>
        <authorList>
            <person name="Sorokin D.Y."/>
            <person name="Messina E."/>
            <person name="Smedile F."/>
            <person name="La Cono V."/>
            <person name="Hallsworth J.E."/>
            <person name="Yakimov M.M."/>
        </authorList>
    </citation>
    <scope>NUCLEOTIDE SEQUENCE</scope>
    <source>
        <strain evidence="4">AArc-S</strain>
    </source>
</reference>
<dbReference type="KEGG" id="hara:AArcS_0655"/>
<evidence type="ECO:0000313" key="5">
    <source>
        <dbReference type="Proteomes" id="UP000663586"/>
    </source>
</evidence>
<dbReference type="EMBL" id="CP064786">
    <property type="protein sequence ID" value="QSG01882.1"/>
    <property type="molecule type" value="Genomic_DNA"/>
</dbReference>
<dbReference type="InterPro" id="IPR041181">
    <property type="entry name" value="DR2241_middle"/>
</dbReference>
<dbReference type="InterPro" id="IPR041346">
    <property type="entry name" value="DR2241_Fer4"/>
</dbReference>
<proteinExistence type="predicted"/>
<sequence>MNATQFDALLSAAEEGIDFEALTVEQHGEEYAFHILDEEFSELTESELHEVATEHSPYVTDWYYWTHVVDTTKADRLAFLQWLEDADGLAPPARYAELDDGVTCHWGQLAITTTVGEDGIRQYDVRHVDDVDHDAADLDTYDDPLSARDLTTYDDDGRYRPLKTAPTLQSGWVFPALDAPDVLQTVEYIYPATVPNWHREREGELDITHWRDTAERQTGIYEIIEELDREAVECIAEACCVDSQCTKRREWQYAEDDHLAADGGDGEYPCREPCSLVVAAARKWTTLENESEKTFQIDLTLSELRQIEEIIDTVAEGRVDEIREADVYKGANRYRARYLRAKRFDEDGELAAHEVEE</sequence>
<name>A0A897MNA3_9EURY</name>
<gene>
    <name evidence="4" type="ORF">AArcS_0655</name>
</gene>
<keyword evidence="5" id="KW-1185">Reference proteome</keyword>
<dbReference type="Pfam" id="PF18009">
    <property type="entry name" value="Fer4_23"/>
    <property type="match status" value="1"/>
</dbReference>
<dbReference type="Proteomes" id="UP000663586">
    <property type="component" value="Chromosome"/>
</dbReference>
<organism evidence="4 5">
    <name type="scientific">Natranaeroarchaeum sulfidigenes</name>
    <dbReference type="NCBI Taxonomy" id="2784880"/>
    <lineage>
        <taxon>Archaea</taxon>
        <taxon>Methanobacteriati</taxon>
        <taxon>Methanobacteriota</taxon>
        <taxon>Stenosarchaea group</taxon>
        <taxon>Halobacteria</taxon>
        <taxon>Halobacteriales</taxon>
        <taxon>Natronoarchaeaceae</taxon>
        <taxon>Natranaeroarchaeum</taxon>
    </lineage>
</organism>
<dbReference type="Pfam" id="PF18069">
    <property type="entry name" value="DR2241"/>
    <property type="match status" value="1"/>
</dbReference>